<evidence type="ECO:0000259" key="1">
    <source>
        <dbReference type="Pfam" id="PF07985"/>
    </source>
</evidence>
<dbReference type="InterPro" id="IPR012942">
    <property type="entry name" value="SRR1-like"/>
</dbReference>
<evidence type="ECO:0000313" key="3">
    <source>
        <dbReference type="Proteomes" id="UP000800235"/>
    </source>
</evidence>
<gene>
    <name evidence="2" type="ORF">EJ08DRAFT_683597</name>
</gene>
<keyword evidence="3" id="KW-1185">Reference proteome</keyword>
<sequence>MAKQYYNGGSVTECLQRTETISKSYAAGTPLYFKAQLLQLDDFLKTGSESVTIVGLDGEEFEITRDSRNDVWQCRDGFVRRISVENFYSPRSALGISYTSNGSGFDYPLAGIQAEYATYQSNWLKSTPYQALQKILNSSLAKLDITNIIAFGLGSLRVGEHASRSHTQHAAVLTMASTIEKLMGRKVDCYVQDPSYNTVDAEFLNSKGITILEDPHGFLNTNSNTLVFSVCPNVPVKQIIADMTWPAAMIWDTVDTTEEQREWRTEVFDDGEAYRVSPYGTDPDSSRVREMVQHYDHLTFVDKDEQFTCLTVYTRKLPMLSETGIEMSVKL</sequence>
<feature type="domain" description="SRR1-like" evidence="1">
    <location>
        <begin position="133"/>
        <end position="285"/>
    </location>
</feature>
<accession>A0A9P4TTF2</accession>
<dbReference type="Pfam" id="PF07985">
    <property type="entry name" value="SRR1"/>
    <property type="match status" value="1"/>
</dbReference>
<dbReference type="PANTHER" id="PTHR42080">
    <property type="entry name" value="SRR1 DOMAIN-CONTAINING PROTEIN"/>
    <property type="match status" value="1"/>
</dbReference>
<dbReference type="EMBL" id="MU007118">
    <property type="protein sequence ID" value="KAF2419618.1"/>
    <property type="molecule type" value="Genomic_DNA"/>
</dbReference>
<comment type="caution">
    <text evidence="2">The sequence shown here is derived from an EMBL/GenBank/DDBJ whole genome shotgun (WGS) entry which is preliminary data.</text>
</comment>
<dbReference type="Proteomes" id="UP000800235">
    <property type="component" value="Unassembled WGS sequence"/>
</dbReference>
<dbReference type="PANTHER" id="PTHR42080:SF3">
    <property type="entry name" value="SRR1-LIKE DOMAIN-CONTAINING PROTEIN"/>
    <property type="match status" value="1"/>
</dbReference>
<dbReference type="OrthoDB" id="5230585at2759"/>
<evidence type="ECO:0000313" key="2">
    <source>
        <dbReference type="EMBL" id="KAF2419618.1"/>
    </source>
</evidence>
<proteinExistence type="predicted"/>
<name>A0A9P4TTF2_9PEZI</name>
<organism evidence="2 3">
    <name type="scientific">Tothia fuscella</name>
    <dbReference type="NCBI Taxonomy" id="1048955"/>
    <lineage>
        <taxon>Eukaryota</taxon>
        <taxon>Fungi</taxon>
        <taxon>Dikarya</taxon>
        <taxon>Ascomycota</taxon>
        <taxon>Pezizomycotina</taxon>
        <taxon>Dothideomycetes</taxon>
        <taxon>Pleosporomycetidae</taxon>
        <taxon>Venturiales</taxon>
        <taxon>Cylindrosympodiaceae</taxon>
        <taxon>Tothia</taxon>
    </lineage>
</organism>
<protein>
    <recommendedName>
        <fullName evidence="1">SRR1-like domain-containing protein</fullName>
    </recommendedName>
</protein>
<dbReference type="AlphaFoldDB" id="A0A9P4TTF2"/>
<reference evidence="2" key="1">
    <citation type="journal article" date="2020" name="Stud. Mycol.">
        <title>101 Dothideomycetes genomes: a test case for predicting lifestyles and emergence of pathogens.</title>
        <authorList>
            <person name="Haridas S."/>
            <person name="Albert R."/>
            <person name="Binder M."/>
            <person name="Bloem J."/>
            <person name="Labutti K."/>
            <person name="Salamov A."/>
            <person name="Andreopoulos B."/>
            <person name="Baker S."/>
            <person name="Barry K."/>
            <person name="Bills G."/>
            <person name="Bluhm B."/>
            <person name="Cannon C."/>
            <person name="Castanera R."/>
            <person name="Culley D."/>
            <person name="Daum C."/>
            <person name="Ezra D."/>
            <person name="Gonzalez J."/>
            <person name="Henrissat B."/>
            <person name="Kuo A."/>
            <person name="Liang C."/>
            <person name="Lipzen A."/>
            <person name="Lutzoni F."/>
            <person name="Magnuson J."/>
            <person name="Mondo S."/>
            <person name="Nolan M."/>
            <person name="Ohm R."/>
            <person name="Pangilinan J."/>
            <person name="Park H.-J."/>
            <person name="Ramirez L."/>
            <person name="Alfaro M."/>
            <person name="Sun H."/>
            <person name="Tritt A."/>
            <person name="Yoshinaga Y."/>
            <person name="Zwiers L.-H."/>
            <person name="Turgeon B."/>
            <person name="Goodwin S."/>
            <person name="Spatafora J."/>
            <person name="Crous P."/>
            <person name="Grigoriev I."/>
        </authorList>
    </citation>
    <scope>NUCLEOTIDE SEQUENCE</scope>
    <source>
        <strain evidence="2">CBS 130266</strain>
    </source>
</reference>